<dbReference type="InterPro" id="IPR002376">
    <property type="entry name" value="Formyl_transf_N"/>
</dbReference>
<dbReference type="RefSeq" id="WP_146654111.1">
    <property type="nucleotide sequence ID" value="NZ_CP012333.1"/>
</dbReference>
<dbReference type="Gene3D" id="3.40.50.170">
    <property type="entry name" value="Formyl transferase, N-terminal domain"/>
    <property type="match status" value="1"/>
</dbReference>
<dbReference type="GO" id="GO:0005829">
    <property type="term" value="C:cytosol"/>
    <property type="evidence" value="ECO:0007669"/>
    <property type="project" value="TreeGrafter"/>
</dbReference>
<feature type="site" description="Raises pKa of active site His" evidence="4">
    <location>
        <position position="154"/>
    </location>
</feature>
<gene>
    <name evidence="4" type="primary">purN</name>
    <name evidence="6" type="ORF">AKJ09_09986</name>
</gene>
<evidence type="ECO:0000259" key="5">
    <source>
        <dbReference type="Pfam" id="PF00551"/>
    </source>
</evidence>
<feature type="active site" description="Proton donor" evidence="4">
    <location>
        <position position="118"/>
    </location>
</feature>
<dbReference type="PATRIC" id="fig|1391654.3.peg.10120"/>
<dbReference type="STRING" id="1391654.AKJ09_09986"/>
<dbReference type="InterPro" id="IPR036477">
    <property type="entry name" value="Formyl_transf_N_sf"/>
</dbReference>
<comment type="function">
    <text evidence="4">Catalyzes the transfer of a formyl group from 10-formyltetrahydrofolate to 5-phospho-ribosyl-glycinamide (GAR), producing 5-phospho-ribosyl-N-formylglycinamide (FGAR) and tetrahydrofolate.</text>
</comment>
<dbReference type="EC" id="2.1.2.2" evidence="4"/>
<dbReference type="CDD" id="cd08645">
    <property type="entry name" value="FMT_core_GART"/>
    <property type="match status" value="1"/>
</dbReference>
<keyword evidence="3 4" id="KW-0658">Purine biosynthesis</keyword>
<dbReference type="SUPFAM" id="SSF53328">
    <property type="entry name" value="Formyltransferase"/>
    <property type="match status" value="1"/>
</dbReference>
<dbReference type="PANTHER" id="PTHR43369">
    <property type="entry name" value="PHOSPHORIBOSYLGLYCINAMIDE FORMYLTRANSFERASE"/>
    <property type="match status" value="1"/>
</dbReference>
<dbReference type="FunFam" id="3.40.50.170:FF:000007">
    <property type="entry name" value="Phosphoribosylglycinamide formyltransferase"/>
    <property type="match status" value="1"/>
</dbReference>
<reference evidence="6 7" key="1">
    <citation type="submission" date="2015-08" db="EMBL/GenBank/DDBJ databases">
        <authorList>
            <person name="Babu N.S."/>
            <person name="Beckwith C.J."/>
            <person name="Beseler K.G."/>
            <person name="Brison A."/>
            <person name="Carone J.V."/>
            <person name="Caskin T.P."/>
            <person name="Diamond M."/>
            <person name="Durham M.E."/>
            <person name="Foxe J.M."/>
            <person name="Go M."/>
            <person name="Henderson B.A."/>
            <person name="Jones I.B."/>
            <person name="McGettigan J.A."/>
            <person name="Micheletti S.J."/>
            <person name="Nasrallah M.E."/>
            <person name="Ortiz D."/>
            <person name="Piller C.R."/>
            <person name="Privatt S.R."/>
            <person name="Schneider S.L."/>
            <person name="Sharp S."/>
            <person name="Smith T.C."/>
            <person name="Stanton J.D."/>
            <person name="Ullery H.E."/>
            <person name="Wilson R.J."/>
            <person name="Serrano M.G."/>
            <person name="Buck G."/>
            <person name="Lee V."/>
            <person name="Wang Y."/>
            <person name="Carvalho R."/>
            <person name="Voegtly L."/>
            <person name="Shi R."/>
            <person name="Duckworth R."/>
            <person name="Johnson A."/>
            <person name="Loviza R."/>
            <person name="Walstead R."/>
            <person name="Shah Z."/>
            <person name="Kiflezghi M."/>
            <person name="Wade K."/>
            <person name="Ball S.L."/>
            <person name="Bradley K.W."/>
            <person name="Asai D.J."/>
            <person name="Bowman C.A."/>
            <person name="Russell D.A."/>
            <person name="Pope W.H."/>
            <person name="Jacobs-Sera D."/>
            <person name="Hendrix R.W."/>
            <person name="Hatfull G.F."/>
        </authorList>
    </citation>
    <scope>NUCLEOTIDE SEQUENCE [LARGE SCALE GENOMIC DNA]</scope>
    <source>
        <strain evidence="6 7">DSM 27648</strain>
    </source>
</reference>
<evidence type="ECO:0000313" key="7">
    <source>
        <dbReference type="Proteomes" id="UP000064967"/>
    </source>
</evidence>
<feature type="binding site" evidence="4">
    <location>
        <begin position="99"/>
        <end position="102"/>
    </location>
    <ligand>
        <name>(6R)-10-formyltetrahydrofolate</name>
        <dbReference type="ChEBI" id="CHEBI:195366"/>
    </ligand>
</feature>
<evidence type="ECO:0000313" key="6">
    <source>
        <dbReference type="EMBL" id="AKV03323.1"/>
    </source>
</evidence>
<dbReference type="Proteomes" id="UP000064967">
    <property type="component" value="Chromosome"/>
</dbReference>
<protein>
    <recommendedName>
        <fullName evidence="4">Phosphoribosylglycinamide formyltransferase</fullName>
        <ecNumber evidence="4">2.1.2.2</ecNumber>
    </recommendedName>
    <alternativeName>
        <fullName evidence="4">5'-phosphoribosylglycinamide transformylase</fullName>
    </alternativeName>
    <alternativeName>
        <fullName evidence="4">GAR transformylase</fullName>
        <shortName evidence="4">GART</shortName>
    </alternativeName>
</protein>
<feature type="binding site" evidence="4">
    <location>
        <begin position="21"/>
        <end position="23"/>
    </location>
    <ligand>
        <name>N(1)-(5-phospho-beta-D-ribosyl)glycinamide</name>
        <dbReference type="ChEBI" id="CHEBI:143788"/>
    </ligand>
</feature>
<keyword evidence="7" id="KW-1185">Reference proteome</keyword>
<name>A0A0K1QC71_9BACT</name>
<dbReference type="OrthoDB" id="9806170at2"/>
<dbReference type="NCBIfam" id="TIGR00639">
    <property type="entry name" value="PurN"/>
    <property type="match status" value="1"/>
</dbReference>
<feature type="domain" description="Formyl transferase N-terminal" evidence="5">
    <location>
        <begin position="15"/>
        <end position="191"/>
    </location>
</feature>
<dbReference type="HAMAP" id="MF_01930">
    <property type="entry name" value="PurN"/>
    <property type="match status" value="1"/>
</dbReference>
<comment type="pathway">
    <text evidence="1 4">Purine metabolism; IMP biosynthesis via de novo pathway; N(2)-formyl-N(1)-(5-phospho-D-ribosyl)glycinamide from N(1)-(5-phospho-D-ribosyl)glycinamide (10-formyl THF route): step 1/1.</text>
</comment>
<evidence type="ECO:0000256" key="3">
    <source>
        <dbReference type="ARBA" id="ARBA00022755"/>
    </source>
</evidence>
<dbReference type="PANTHER" id="PTHR43369:SF2">
    <property type="entry name" value="PHOSPHORIBOSYLGLYCINAMIDE FORMYLTRANSFERASE"/>
    <property type="match status" value="1"/>
</dbReference>
<dbReference type="EMBL" id="CP012333">
    <property type="protein sequence ID" value="AKV03323.1"/>
    <property type="molecule type" value="Genomic_DNA"/>
</dbReference>
<dbReference type="GO" id="GO:0004644">
    <property type="term" value="F:phosphoribosylglycinamide formyltransferase activity"/>
    <property type="evidence" value="ECO:0007669"/>
    <property type="project" value="UniProtKB-UniRule"/>
</dbReference>
<evidence type="ECO:0000256" key="1">
    <source>
        <dbReference type="ARBA" id="ARBA00005054"/>
    </source>
</evidence>
<organism evidence="6 7">
    <name type="scientific">Labilithrix luteola</name>
    <dbReference type="NCBI Taxonomy" id="1391654"/>
    <lineage>
        <taxon>Bacteria</taxon>
        <taxon>Pseudomonadati</taxon>
        <taxon>Myxococcota</taxon>
        <taxon>Polyangia</taxon>
        <taxon>Polyangiales</taxon>
        <taxon>Labilitrichaceae</taxon>
        <taxon>Labilithrix</taxon>
    </lineage>
</organism>
<dbReference type="AlphaFoldDB" id="A0A0K1QC71"/>
<dbReference type="GO" id="GO:0006189">
    <property type="term" value="P:'de novo' IMP biosynthetic process"/>
    <property type="evidence" value="ECO:0007669"/>
    <property type="project" value="UniProtKB-UniRule"/>
</dbReference>
<dbReference type="KEGG" id="llu:AKJ09_09986"/>
<comment type="similarity">
    <text evidence="4">Belongs to the GART family.</text>
</comment>
<evidence type="ECO:0000256" key="2">
    <source>
        <dbReference type="ARBA" id="ARBA00022679"/>
    </source>
</evidence>
<dbReference type="Pfam" id="PF00551">
    <property type="entry name" value="Formyl_trans_N"/>
    <property type="match status" value="1"/>
</dbReference>
<feature type="binding site" evidence="4">
    <location>
        <position position="74"/>
    </location>
    <ligand>
        <name>(6R)-10-formyltetrahydrofolate</name>
        <dbReference type="ChEBI" id="CHEBI:195366"/>
    </ligand>
</feature>
<proteinExistence type="inferred from homology"/>
<evidence type="ECO:0000256" key="4">
    <source>
        <dbReference type="HAMAP-Rule" id="MF_01930"/>
    </source>
</evidence>
<keyword evidence="2 4" id="KW-0808">Transferase</keyword>
<dbReference type="InterPro" id="IPR004607">
    <property type="entry name" value="GART"/>
</dbReference>
<feature type="binding site" evidence="4">
    <location>
        <position position="116"/>
    </location>
    <ligand>
        <name>(6R)-10-formyltetrahydrofolate</name>
        <dbReference type="ChEBI" id="CHEBI:195366"/>
    </ligand>
</feature>
<accession>A0A0K1QC71</accession>
<dbReference type="UniPathway" id="UPA00074">
    <property type="reaction ID" value="UER00126"/>
</dbReference>
<comment type="catalytic activity">
    <reaction evidence="4">
        <text>N(1)-(5-phospho-beta-D-ribosyl)glycinamide + (6R)-10-formyltetrahydrofolate = N(2)-formyl-N(1)-(5-phospho-beta-D-ribosyl)glycinamide + (6S)-5,6,7,8-tetrahydrofolate + H(+)</text>
        <dbReference type="Rhea" id="RHEA:15053"/>
        <dbReference type="ChEBI" id="CHEBI:15378"/>
        <dbReference type="ChEBI" id="CHEBI:57453"/>
        <dbReference type="ChEBI" id="CHEBI:143788"/>
        <dbReference type="ChEBI" id="CHEBI:147286"/>
        <dbReference type="ChEBI" id="CHEBI:195366"/>
        <dbReference type="EC" id="2.1.2.2"/>
    </reaction>
</comment>
<sequence length="218" mass="22446">MSASGPAGEPLVLGVLVSGSGTNLQAVIDAVKAGSLNAKIAVVVSNIATAKGLDRAAAAGIPTVVLDHKAYANRAAFDAAVVEVLRERGVSCVVLAGFMRIVTSTLLDAFPHRVVNIHPSLLPAFPGVDAQAQAFAYGVRVTGCTVHLVDSGTDTGPILAQATVPVLEGDDVAALRARILQKEHELLPAVLQWIAEGRLEVVSGEAGTRPRVRILPAS</sequence>